<dbReference type="InterPro" id="IPR000084">
    <property type="entry name" value="PE-PGRS_N"/>
</dbReference>
<accession>A0A1X0F0D5</accession>
<feature type="domain" description="PE" evidence="2">
    <location>
        <begin position="4"/>
        <end position="93"/>
    </location>
</feature>
<feature type="region of interest" description="Disordered" evidence="1">
    <location>
        <begin position="137"/>
        <end position="167"/>
    </location>
</feature>
<feature type="compositionally biased region" description="Gly residues" evidence="1">
    <location>
        <begin position="137"/>
        <end position="147"/>
    </location>
</feature>
<evidence type="ECO:0000313" key="3">
    <source>
        <dbReference type="EMBL" id="ORA95231.1"/>
    </source>
</evidence>
<dbReference type="Pfam" id="PF00934">
    <property type="entry name" value="PE"/>
    <property type="match status" value="1"/>
</dbReference>
<reference evidence="3 4" key="1">
    <citation type="submission" date="2017-02" db="EMBL/GenBank/DDBJ databases">
        <title>The new phylogeny of genus Mycobacterium.</title>
        <authorList>
            <person name="Tortoli E."/>
            <person name="Trovato A."/>
            <person name="Cirillo D.M."/>
        </authorList>
    </citation>
    <scope>NUCLEOTIDE SEQUENCE [LARGE SCALE GENOMIC DNA]</scope>
    <source>
        <strain evidence="3 4">DSM 44049</strain>
    </source>
</reference>
<dbReference type="AlphaFoldDB" id="A0A1X0F0D5"/>
<dbReference type="InterPro" id="IPR038332">
    <property type="entry name" value="PPE_sf"/>
</dbReference>
<sequence>MSYVSVVPGAVGPAVSEIARIGTSLGAASAAAAAPTTGLIAAAEDEVSAAIAALFSEQARQFQAVNRQLAAFHEQFVMTLRGAGTAYAAAEAASVSPLQALEAAVLGVINAPTNFLLGRPLIGDGVNGVDGTGQNGGHGGLLWGNGGQRRDRGHGQRHWRRKRRVRW</sequence>
<keyword evidence="4" id="KW-1185">Reference proteome</keyword>
<gene>
    <name evidence="3" type="ORF">BST27_27090</name>
</gene>
<comment type="caution">
    <text evidence="3">The sequence shown here is derived from an EMBL/GenBank/DDBJ whole genome shotgun (WGS) entry which is preliminary data.</text>
</comment>
<proteinExistence type="predicted"/>
<evidence type="ECO:0000313" key="4">
    <source>
        <dbReference type="Proteomes" id="UP000192739"/>
    </source>
</evidence>
<evidence type="ECO:0000259" key="2">
    <source>
        <dbReference type="Pfam" id="PF00934"/>
    </source>
</evidence>
<dbReference type="EMBL" id="MVHT01000115">
    <property type="protein sequence ID" value="ORA95231.1"/>
    <property type="molecule type" value="Genomic_DNA"/>
</dbReference>
<dbReference type="Gene3D" id="1.10.287.850">
    <property type="entry name" value="HP0062-like domain"/>
    <property type="match status" value="1"/>
</dbReference>
<feature type="compositionally biased region" description="Basic residues" evidence="1">
    <location>
        <begin position="155"/>
        <end position="167"/>
    </location>
</feature>
<evidence type="ECO:0000256" key="1">
    <source>
        <dbReference type="SAM" id="MobiDB-lite"/>
    </source>
</evidence>
<name>A0A1X0F0D5_MYCIE</name>
<organism evidence="3 4">
    <name type="scientific">Mycobacterium intermedium</name>
    <dbReference type="NCBI Taxonomy" id="28445"/>
    <lineage>
        <taxon>Bacteria</taxon>
        <taxon>Bacillati</taxon>
        <taxon>Actinomycetota</taxon>
        <taxon>Actinomycetes</taxon>
        <taxon>Mycobacteriales</taxon>
        <taxon>Mycobacteriaceae</taxon>
        <taxon>Mycobacterium</taxon>
        <taxon>Mycobacterium simiae complex</taxon>
    </lineage>
</organism>
<dbReference type="SUPFAM" id="SSF140459">
    <property type="entry name" value="PE/PPE dimer-like"/>
    <property type="match status" value="1"/>
</dbReference>
<dbReference type="Proteomes" id="UP000192739">
    <property type="component" value="Unassembled WGS sequence"/>
</dbReference>
<protein>
    <recommendedName>
        <fullName evidence="2">PE domain-containing protein</fullName>
    </recommendedName>
</protein>